<dbReference type="Gene3D" id="1.10.357.10">
    <property type="entry name" value="Tetracycline Repressor, domain 2"/>
    <property type="match status" value="1"/>
</dbReference>
<gene>
    <name evidence="1" type="ORF">DYH56_00895</name>
</gene>
<dbReference type="SUPFAM" id="SSF48498">
    <property type="entry name" value="Tetracyclin repressor-like, C-terminal domain"/>
    <property type="match status" value="1"/>
</dbReference>
<sequence>MPKKPIFTREQIIDKAFGMLERGSLENITARSLAKELNCSPAPIYGLFISMDELKKELINRAKNLFLTYVSKEKEEVPFLNIGMGICKFAREEKPLFKSIFLRNSSYSTLISEFHKIIFEEMKKDERFDSLPADVKETLTIDCWTYAHGLSTLIATGYFKTPSDNFIRKRLISGPASIIYYHLGIEKEKNELN</sequence>
<organism evidence="1 2">
    <name type="scientific">Psychrilyobacter piezotolerans</name>
    <dbReference type="NCBI Taxonomy" id="2293438"/>
    <lineage>
        <taxon>Bacteria</taxon>
        <taxon>Fusobacteriati</taxon>
        <taxon>Fusobacteriota</taxon>
        <taxon>Fusobacteriia</taxon>
        <taxon>Fusobacteriales</taxon>
        <taxon>Fusobacteriaceae</taxon>
        <taxon>Psychrilyobacter</taxon>
    </lineage>
</organism>
<evidence type="ECO:0000313" key="1">
    <source>
        <dbReference type="EMBL" id="REI43243.1"/>
    </source>
</evidence>
<name>A0ABX9KMA0_9FUSO</name>
<reference evidence="1 2" key="1">
    <citation type="submission" date="2018-08" db="EMBL/GenBank/DDBJ databases">
        <title>Draft genome sequence of Psychrilyobacter sp. strain SD5 isolated from Black Sea water.</title>
        <authorList>
            <person name="Yadav S."/>
            <person name="Villanueva L."/>
            <person name="Damste J.S.S."/>
        </authorList>
    </citation>
    <scope>NUCLEOTIDE SEQUENCE [LARGE SCALE GENOMIC DNA]</scope>
    <source>
        <strain evidence="1 2">SD5</strain>
    </source>
</reference>
<accession>A0ABX9KMA0</accession>
<dbReference type="InterPro" id="IPR009057">
    <property type="entry name" value="Homeodomain-like_sf"/>
</dbReference>
<dbReference type="SUPFAM" id="SSF46689">
    <property type="entry name" value="Homeodomain-like"/>
    <property type="match status" value="1"/>
</dbReference>
<protein>
    <submittedName>
        <fullName evidence="1">TetR/AcrR family transcriptional regulator</fullName>
    </submittedName>
</protein>
<dbReference type="EMBL" id="QUAJ01000001">
    <property type="protein sequence ID" value="REI43243.1"/>
    <property type="molecule type" value="Genomic_DNA"/>
</dbReference>
<dbReference type="Proteomes" id="UP000263486">
    <property type="component" value="Unassembled WGS sequence"/>
</dbReference>
<proteinExistence type="predicted"/>
<comment type="caution">
    <text evidence="1">The sequence shown here is derived from an EMBL/GenBank/DDBJ whole genome shotgun (WGS) entry which is preliminary data.</text>
</comment>
<evidence type="ECO:0000313" key="2">
    <source>
        <dbReference type="Proteomes" id="UP000263486"/>
    </source>
</evidence>
<dbReference type="RefSeq" id="WP_114640962.1">
    <property type="nucleotide sequence ID" value="NZ_JAACIO010000001.1"/>
</dbReference>
<dbReference type="InterPro" id="IPR036271">
    <property type="entry name" value="Tet_transcr_reg_TetR-rel_C_sf"/>
</dbReference>
<keyword evidence="2" id="KW-1185">Reference proteome</keyword>